<keyword evidence="4 7" id="KW-1133">Transmembrane helix</keyword>
<accession>A0A0R3T1K3</accession>
<dbReference type="GO" id="GO:0015250">
    <property type="term" value="F:water channel activity"/>
    <property type="evidence" value="ECO:0007669"/>
    <property type="project" value="TreeGrafter"/>
</dbReference>
<feature type="transmembrane region" description="Helical" evidence="7">
    <location>
        <begin position="25"/>
        <end position="46"/>
    </location>
</feature>
<dbReference type="OrthoDB" id="3222at2759"/>
<feature type="transmembrane region" description="Helical" evidence="7">
    <location>
        <begin position="58"/>
        <end position="80"/>
    </location>
</feature>
<sequence length="191" mass="21012">MLSNEDQDLPHTHLQFIGDLPWNKYLWLMTRIFVAELIGSALFILPSNIIPSPTGCEPLMAGIAMGGVFYVSIWIIYPISGGHINPIISLTSFLQQNINLSHLLVYWLAQFVGAFLAMIIGLKLTPFGHHGTKLHLIQPMPSVSAGHAFVVELITGSILVIVYLSTIDPKRPKNWGLSTGLNMVLPLMSAI</sequence>
<feature type="transmembrane region" description="Helical" evidence="7">
    <location>
        <begin position="143"/>
        <end position="164"/>
    </location>
</feature>
<dbReference type="InterPro" id="IPR034294">
    <property type="entry name" value="Aquaporin_transptr"/>
</dbReference>
<dbReference type="InterPro" id="IPR000425">
    <property type="entry name" value="MIP"/>
</dbReference>
<reference evidence="8 9" key="2">
    <citation type="submission" date="2018-11" db="EMBL/GenBank/DDBJ databases">
        <authorList>
            <consortium name="Pathogen Informatics"/>
        </authorList>
    </citation>
    <scope>NUCLEOTIDE SEQUENCE [LARGE SCALE GENOMIC DNA]</scope>
</reference>
<evidence type="ECO:0000256" key="4">
    <source>
        <dbReference type="ARBA" id="ARBA00022989"/>
    </source>
</evidence>
<evidence type="ECO:0000256" key="3">
    <source>
        <dbReference type="ARBA" id="ARBA00022692"/>
    </source>
</evidence>
<evidence type="ECO:0000256" key="2">
    <source>
        <dbReference type="ARBA" id="ARBA00006175"/>
    </source>
</evidence>
<dbReference type="WBParaSite" id="HNAJ_0000075901-mRNA-1">
    <property type="protein sequence ID" value="HNAJ_0000075901-mRNA-1"/>
    <property type="gene ID" value="HNAJ_0000075901"/>
</dbReference>
<reference evidence="10" key="1">
    <citation type="submission" date="2017-02" db="UniProtKB">
        <authorList>
            <consortium name="WormBaseParasite"/>
        </authorList>
    </citation>
    <scope>IDENTIFICATION</scope>
</reference>
<evidence type="ECO:0000256" key="5">
    <source>
        <dbReference type="ARBA" id="ARBA00023136"/>
    </source>
</evidence>
<evidence type="ECO:0000313" key="9">
    <source>
        <dbReference type="Proteomes" id="UP000278807"/>
    </source>
</evidence>
<keyword evidence="9" id="KW-1185">Reference proteome</keyword>
<proteinExistence type="inferred from homology"/>
<name>A0A0R3T1K3_RODNA</name>
<dbReference type="AlphaFoldDB" id="A0A0R3T1K3"/>
<keyword evidence="5 7" id="KW-0472">Membrane</keyword>
<evidence type="ECO:0000256" key="1">
    <source>
        <dbReference type="ARBA" id="ARBA00004141"/>
    </source>
</evidence>
<organism evidence="10">
    <name type="scientific">Rodentolepis nana</name>
    <name type="common">Dwarf tapeworm</name>
    <name type="synonym">Hymenolepis nana</name>
    <dbReference type="NCBI Taxonomy" id="102285"/>
    <lineage>
        <taxon>Eukaryota</taxon>
        <taxon>Metazoa</taxon>
        <taxon>Spiralia</taxon>
        <taxon>Lophotrochozoa</taxon>
        <taxon>Platyhelminthes</taxon>
        <taxon>Cestoda</taxon>
        <taxon>Eucestoda</taxon>
        <taxon>Cyclophyllidea</taxon>
        <taxon>Hymenolepididae</taxon>
        <taxon>Rodentolepis</taxon>
    </lineage>
</organism>
<dbReference type="PRINTS" id="PR00783">
    <property type="entry name" value="MINTRINSICP"/>
</dbReference>
<dbReference type="PANTHER" id="PTHR19139:SF199">
    <property type="entry name" value="MIP17260P"/>
    <property type="match status" value="1"/>
</dbReference>
<dbReference type="GO" id="GO:0005886">
    <property type="term" value="C:plasma membrane"/>
    <property type="evidence" value="ECO:0007669"/>
    <property type="project" value="TreeGrafter"/>
</dbReference>
<evidence type="ECO:0000313" key="10">
    <source>
        <dbReference type="WBParaSite" id="HNAJ_0000075901-mRNA-1"/>
    </source>
</evidence>
<gene>
    <name evidence="8" type="ORF">HNAJ_LOCUS759</name>
</gene>
<dbReference type="PANTHER" id="PTHR19139">
    <property type="entry name" value="AQUAPORIN TRANSPORTER"/>
    <property type="match status" value="1"/>
</dbReference>
<comment type="subcellular location">
    <subcellularLocation>
        <location evidence="1">Membrane</location>
        <topology evidence="1">Multi-pass membrane protein</topology>
    </subcellularLocation>
</comment>
<feature type="transmembrane region" description="Helical" evidence="7">
    <location>
        <begin position="100"/>
        <end position="122"/>
    </location>
</feature>
<keyword evidence="6" id="KW-0813">Transport</keyword>
<dbReference type="EMBL" id="UZAE01000240">
    <property type="protein sequence ID" value="VDN96618.1"/>
    <property type="molecule type" value="Genomic_DNA"/>
</dbReference>
<protein>
    <submittedName>
        <fullName evidence="10">Aquaporin-like protein</fullName>
    </submittedName>
</protein>
<dbReference type="Gene3D" id="1.20.1080.10">
    <property type="entry name" value="Glycerol uptake facilitator protein"/>
    <property type="match status" value="1"/>
</dbReference>
<dbReference type="InterPro" id="IPR023271">
    <property type="entry name" value="Aquaporin-like"/>
</dbReference>
<dbReference type="Proteomes" id="UP000278807">
    <property type="component" value="Unassembled WGS sequence"/>
</dbReference>
<dbReference type="STRING" id="102285.A0A0R3T1K3"/>
<evidence type="ECO:0000256" key="6">
    <source>
        <dbReference type="RuleBase" id="RU000477"/>
    </source>
</evidence>
<evidence type="ECO:0000256" key="7">
    <source>
        <dbReference type="SAM" id="Phobius"/>
    </source>
</evidence>
<dbReference type="SUPFAM" id="SSF81338">
    <property type="entry name" value="Aquaporin-like"/>
    <property type="match status" value="1"/>
</dbReference>
<evidence type="ECO:0000313" key="8">
    <source>
        <dbReference type="EMBL" id="VDN96618.1"/>
    </source>
</evidence>
<keyword evidence="3 6" id="KW-0812">Transmembrane</keyword>
<comment type="similarity">
    <text evidence="2 6">Belongs to the MIP/aquaporin (TC 1.A.8) family.</text>
</comment>
<dbReference type="Pfam" id="PF00230">
    <property type="entry name" value="MIP"/>
    <property type="match status" value="1"/>
</dbReference>